<dbReference type="PROSITE" id="PS50893">
    <property type="entry name" value="ABC_TRANSPORTER_2"/>
    <property type="match status" value="1"/>
</dbReference>
<dbReference type="InterPro" id="IPR013563">
    <property type="entry name" value="Oligopep_ABC_C"/>
</dbReference>
<dbReference type="EMBL" id="QKZI01000005">
    <property type="protein sequence ID" value="PZX03951.1"/>
    <property type="molecule type" value="Genomic_DNA"/>
</dbReference>
<evidence type="ECO:0000256" key="1">
    <source>
        <dbReference type="ARBA" id="ARBA00005417"/>
    </source>
</evidence>
<keyword evidence="7" id="KW-1185">Reference proteome</keyword>
<reference evidence="6 7" key="1">
    <citation type="submission" date="2018-06" db="EMBL/GenBank/DDBJ databases">
        <title>Genomic Encyclopedia of Type Strains, Phase IV (KMG-IV): sequencing the most valuable type-strain genomes for metagenomic binning, comparative biology and taxonomic classification.</title>
        <authorList>
            <person name="Goeker M."/>
        </authorList>
    </citation>
    <scope>NUCLEOTIDE SEQUENCE [LARGE SCALE GENOMIC DNA]</scope>
    <source>
        <strain evidence="6 7">DSM 5</strain>
    </source>
</reference>
<keyword evidence="3" id="KW-0547">Nucleotide-binding</keyword>
<accession>A0A2W7N4Q7</accession>
<dbReference type="Gene3D" id="3.40.50.300">
    <property type="entry name" value="P-loop containing nucleotide triphosphate hydrolases"/>
    <property type="match status" value="1"/>
</dbReference>
<proteinExistence type="inferred from homology"/>
<keyword evidence="2" id="KW-0813">Transport</keyword>
<evidence type="ECO:0000313" key="7">
    <source>
        <dbReference type="Proteomes" id="UP000248646"/>
    </source>
</evidence>
<dbReference type="Pfam" id="PF08352">
    <property type="entry name" value="oligo_HPY"/>
    <property type="match status" value="1"/>
</dbReference>
<evidence type="ECO:0000313" key="6">
    <source>
        <dbReference type="EMBL" id="PZX03951.1"/>
    </source>
</evidence>
<dbReference type="AlphaFoldDB" id="A0A2W7N4Q7"/>
<dbReference type="InterPro" id="IPR003593">
    <property type="entry name" value="AAA+_ATPase"/>
</dbReference>
<dbReference type="PROSITE" id="PS00211">
    <property type="entry name" value="ABC_TRANSPORTER_1"/>
    <property type="match status" value="1"/>
</dbReference>
<dbReference type="PANTHER" id="PTHR43776">
    <property type="entry name" value="TRANSPORT ATP-BINDING PROTEIN"/>
    <property type="match status" value="1"/>
</dbReference>
<protein>
    <submittedName>
        <fullName evidence="6">Peptide/nickel transport system ATP-binding protein/oligopeptide transport system ATP-binding protein</fullName>
    </submittedName>
</protein>
<dbReference type="GO" id="GO:0015833">
    <property type="term" value="P:peptide transport"/>
    <property type="evidence" value="ECO:0007669"/>
    <property type="project" value="InterPro"/>
</dbReference>
<dbReference type="RefSeq" id="WP_111439986.1">
    <property type="nucleotide sequence ID" value="NZ_QKZI01000005.1"/>
</dbReference>
<dbReference type="GO" id="GO:0055085">
    <property type="term" value="P:transmembrane transport"/>
    <property type="evidence" value="ECO:0007669"/>
    <property type="project" value="UniProtKB-ARBA"/>
</dbReference>
<gene>
    <name evidence="6" type="ORF">C7437_105148</name>
</gene>
<feature type="domain" description="ABC transporter" evidence="5">
    <location>
        <begin position="5"/>
        <end position="252"/>
    </location>
</feature>
<comment type="similarity">
    <text evidence="1">Belongs to the ABC transporter superfamily.</text>
</comment>
<dbReference type="OrthoDB" id="9802264at2"/>
<sequence length="264" mass="29467">MTSLLEVKDLEKAFGRSKDVQVNVLKSVSFSLKHGEIIGLIGASGAGKSTIGRIIAGLETANAGQIFFEGQEILSLKGKERRSLAKYIQMVFQDPYEALSSRMKIGQLVAEPLVIQGIDKGNKEKRIEKVRRALNSVTLDPDKYIDRYPHELSGGERQRVGLARAFVCEPKLIIADEPTSMLDTSLRLELLALMKKMNEYNQVSYLFVTHDIALTQGFCDRLIVLQQGEIVEEGKTKDIIENPQHPYTQSLIDALLILENHKGD</sequence>
<evidence type="ECO:0000259" key="5">
    <source>
        <dbReference type="PROSITE" id="PS50893"/>
    </source>
</evidence>
<dbReference type="CDD" id="cd03257">
    <property type="entry name" value="ABC_NikE_OppD_transporters"/>
    <property type="match status" value="1"/>
</dbReference>
<name>A0A2W7N4Q7_9BACI</name>
<dbReference type="InterPro" id="IPR003439">
    <property type="entry name" value="ABC_transporter-like_ATP-bd"/>
</dbReference>
<dbReference type="Pfam" id="PF00005">
    <property type="entry name" value="ABC_tran"/>
    <property type="match status" value="1"/>
</dbReference>
<dbReference type="GO" id="GO:0005524">
    <property type="term" value="F:ATP binding"/>
    <property type="evidence" value="ECO:0007669"/>
    <property type="project" value="UniProtKB-KW"/>
</dbReference>
<dbReference type="InterPro" id="IPR050319">
    <property type="entry name" value="ABC_transp_ATP-bind"/>
</dbReference>
<keyword evidence="4 6" id="KW-0067">ATP-binding</keyword>
<dbReference type="Proteomes" id="UP000248646">
    <property type="component" value="Unassembled WGS sequence"/>
</dbReference>
<dbReference type="SMART" id="SM00382">
    <property type="entry name" value="AAA"/>
    <property type="match status" value="1"/>
</dbReference>
<dbReference type="InterPro" id="IPR017871">
    <property type="entry name" value="ABC_transporter-like_CS"/>
</dbReference>
<dbReference type="GO" id="GO:0016887">
    <property type="term" value="F:ATP hydrolysis activity"/>
    <property type="evidence" value="ECO:0007669"/>
    <property type="project" value="InterPro"/>
</dbReference>
<evidence type="ECO:0000256" key="3">
    <source>
        <dbReference type="ARBA" id="ARBA00022741"/>
    </source>
</evidence>
<evidence type="ECO:0000256" key="2">
    <source>
        <dbReference type="ARBA" id="ARBA00022448"/>
    </source>
</evidence>
<dbReference type="SUPFAM" id="SSF52540">
    <property type="entry name" value="P-loop containing nucleoside triphosphate hydrolases"/>
    <property type="match status" value="1"/>
</dbReference>
<evidence type="ECO:0000256" key="4">
    <source>
        <dbReference type="ARBA" id="ARBA00022840"/>
    </source>
</evidence>
<comment type="caution">
    <text evidence="6">The sequence shown here is derived from an EMBL/GenBank/DDBJ whole genome shotgun (WGS) entry which is preliminary data.</text>
</comment>
<dbReference type="InterPro" id="IPR027417">
    <property type="entry name" value="P-loop_NTPase"/>
</dbReference>
<organism evidence="6 7">
    <name type="scientific">Psychrobacillus insolitus</name>
    <dbReference type="NCBI Taxonomy" id="1461"/>
    <lineage>
        <taxon>Bacteria</taxon>
        <taxon>Bacillati</taxon>
        <taxon>Bacillota</taxon>
        <taxon>Bacilli</taxon>
        <taxon>Bacillales</taxon>
        <taxon>Bacillaceae</taxon>
        <taxon>Psychrobacillus</taxon>
    </lineage>
</organism>